<accession>A0A4D9EWL4</accession>
<sequence length="165" mass="18187">MPWSSVIAAASSSLTSPVLTPPLPLHRKMQLQGFSPLLTNPKCIPPLWGSLHWLPFTHHIQFKLLILASNALHNSSMVFILAHFSGSPLSPLLHQGCQHHHSLHFLGPRSLSSMWPLTHEATSQSVCATPPTPSSLPPNPSQRLTMVTKIKVRMKTTYPYACPLL</sequence>
<comment type="caution">
    <text evidence="1">The sequence shown here is derived from an EMBL/GenBank/DDBJ whole genome shotgun (WGS) entry which is preliminary data.</text>
</comment>
<dbReference type="Proteomes" id="UP000297703">
    <property type="component" value="Unassembled WGS sequence"/>
</dbReference>
<evidence type="ECO:0000313" key="2">
    <source>
        <dbReference type="Proteomes" id="UP000297703"/>
    </source>
</evidence>
<dbReference type="AlphaFoldDB" id="A0A4D9EWL4"/>
<gene>
    <name evidence="1" type="ORF">DR999_PMT01371</name>
</gene>
<dbReference type="EMBL" id="QXTE01000006">
    <property type="protein sequence ID" value="TFK15087.1"/>
    <property type="molecule type" value="Genomic_DNA"/>
</dbReference>
<keyword evidence="2" id="KW-1185">Reference proteome</keyword>
<organism evidence="1 2">
    <name type="scientific">Platysternon megacephalum</name>
    <name type="common">big-headed turtle</name>
    <dbReference type="NCBI Taxonomy" id="55544"/>
    <lineage>
        <taxon>Eukaryota</taxon>
        <taxon>Metazoa</taxon>
        <taxon>Chordata</taxon>
        <taxon>Craniata</taxon>
        <taxon>Vertebrata</taxon>
        <taxon>Euteleostomi</taxon>
        <taxon>Archelosauria</taxon>
        <taxon>Testudinata</taxon>
        <taxon>Testudines</taxon>
        <taxon>Cryptodira</taxon>
        <taxon>Durocryptodira</taxon>
        <taxon>Testudinoidea</taxon>
        <taxon>Platysternidae</taxon>
        <taxon>Platysternon</taxon>
    </lineage>
</organism>
<protein>
    <submittedName>
        <fullName evidence="1">Toll-like receptor 10</fullName>
    </submittedName>
</protein>
<keyword evidence="1" id="KW-0675">Receptor</keyword>
<proteinExistence type="predicted"/>
<name>A0A4D9EWL4_9SAUR</name>
<reference evidence="1 2" key="2">
    <citation type="submission" date="2019-04" db="EMBL/GenBank/DDBJ databases">
        <title>The genome sequence of big-headed turtle.</title>
        <authorList>
            <person name="Gong S."/>
        </authorList>
    </citation>
    <scope>NUCLEOTIDE SEQUENCE [LARGE SCALE GENOMIC DNA]</scope>
    <source>
        <strain evidence="1">DO16091913</strain>
        <tissue evidence="1">Muscle</tissue>
    </source>
</reference>
<evidence type="ECO:0000313" key="1">
    <source>
        <dbReference type="EMBL" id="TFK15087.1"/>
    </source>
</evidence>
<reference evidence="1 2" key="1">
    <citation type="submission" date="2019-04" db="EMBL/GenBank/DDBJ databases">
        <title>Draft genome of the big-headed turtle Platysternon megacephalum.</title>
        <authorList>
            <person name="Gong S."/>
        </authorList>
    </citation>
    <scope>NUCLEOTIDE SEQUENCE [LARGE SCALE GENOMIC DNA]</scope>
    <source>
        <strain evidence="1">DO16091913</strain>
        <tissue evidence="1">Muscle</tissue>
    </source>
</reference>